<keyword evidence="1" id="KW-0472">Membrane</keyword>
<keyword evidence="1" id="KW-1133">Transmembrane helix</keyword>
<dbReference type="RefSeq" id="WP_119928556.1">
    <property type="nucleotide sequence ID" value="NZ_QZEY01000009.1"/>
</dbReference>
<feature type="transmembrane region" description="Helical" evidence="1">
    <location>
        <begin position="95"/>
        <end position="116"/>
    </location>
</feature>
<keyword evidence="3" id="KW-1185">Reference proteome</keyword>
<reference evidence="2 3" key="1">
    <citation type="submission" date="2018-09" db="EMBL/GenBank/DDBJ databases">
        <title>YIM 75507 draft genome.</title>
        <authorList>
            <person name="Tang S."/>
            <person name="Feng Y."/>
        </authorList>
    </citation>
    <scope>NUCLEOTIDE SEQUENCE [LARGE SCALE GENOMIC DNA]</scope>
    <source>
        <strain evidence="2 3">YIM 75507</strain>
    </source>
</reference>
<feature type="transmembrane region" description="Helical" evidence="1">
    <location>
        <begin position="68"/>
        <end position="88"/>
    </location>
</feature>
<feature type="transmembrane region" description="Helical" evidence="1">
    <location>
        <begin position="6"/>
        <end position="26"/>
    </location>
</feature>
<feature type="transmembrane region" description="Helical" evidence="1">
    <location>
        <begin position="33"/>
        <end position="56"/>
    </location>
</feature>
<dbReference type="Proteomes" id="UP000265768">
    <property type="component" value="Unassembled WGS sequence"/>
</dbReference>
<comment type="caution">
    <text evidence="2">The sequence shown here is derived from an EMBL/GenBank/DDBJ whole genome shotgun (WGS) entry which is preliminary data.</text>
</comment>
<evidence type="ECO:0000313" key="2">
    <source>
        <dbReference type="EMBL" id="RJL30408.1"/>
    </source>
</evidence>
<dbReference type="AlphaFoldDB" id="A0A3A4B8F9"/>
<evidence type="ECO:0000313" key="3">
    <source>
        <dbReference type="Proteomes" id="UP000265768"/>
    </source>
</evidence>
<dbReference type="EMBL" id="QZEY01000009">
    <property type="protein sequence ID" value="RJL30408.1"/>
    <property type="molecule type" value="Genomic_DNA"/>
</dbReference>
<evidence type="ECO:0008006" key="4">
    <source>
        <dbReference type="Google" id="ProtNLM"/>
    </source>
</evidence>
<organism evidence="2 3">
    <name type="scientific">Bailinhaonella thermotolerans</name>
    <dbReference type="NCBI Taxonomy" id="1070861"/>
    <lineage>
        <taxon>Bacteria</taxon>
        <taxon>Bacillati</taxon>
        <taxon>Actinomycetota</taxon>
        <taxon>Actinomycetes</taxon>
        <taxon>Streptosporangiales</taxon>
        <taxon>Streptosporangiaceae</taxon>
        <taxon>Bailinhaonella</taxon>
    </lineage>
</organism>
<sequence>MTGPLATGVIVASLVIAAFCLVTTVMKKSMNMFHLVALAALEIALLVLAGIGIAQAAGGNGPAELATFIGYLVGVLLIPPAAAFWGLIERSRWGPAVIMVACLAVPVMIARLQQIWQGTGV</sequence>
<proteinExistence type="predicted"/>
<name>A0A3A4B8F9_9ACTN</name>
<evidence type="ECO:0000256" key="1">
    <source>
        <dbReference type="SAM" id="Phobius"/>
    </source>
</evidence>
<gene>
    <name evidence="2" type="ORF">D5H75_22820</name>
</gene>
<dbReference type="OrthoDB" id="3828660at2"/>
<keyword evidence="1" id="KW-0812">Transmembrane</keyword>
<accession>A0A3A4B8F9</accession>
<protein>
    <recommendedName>
        <fullName evidence="4">Integral membrane protein</fullName>
    </recommendedName>
</protein>